<evidence type="ECO:0008006" key="3">
    <source>
        <dbReference type="Google" id="ProtNLM"/>
    </source>
</evidence>
<proteinExistence type="predicted"/>
<organism evidence="1 2">
    <name type="scientific">Cryobacterium sandaracinum</name>
    <dbReference type="NCBI Taxonomy" id="1259247"/>
    <lineage>
        <taxon>Bacteria</taxon>
        <taxon>Bacillati</taxon>
        <taxon>Actinomycetota</taxon>
        <taxon>Actinomycetes</taxon>
        <taxon>Micrococcales</taxon>
        <taxon>Microbacteriaceae</taxon>
        <taxon>Cryobacterium</taxon>
    </lineage>
</organism>
<reference evidence="1 2" key="1">
    <citation type="submission" date="2019-03" db="EMBL/GenBank/DDBJ databases">
        <title>Genomics of glacier-inhabiting Cryobacterium strains.</title>
        <authorList>
            <person name="Liu Q."/>
            <person name="Xin Y.-H."/>
        </authorList>
    </citation>
    <scope>NUCLEOTIDE SEQUENCE [LARGE SCALE GENOMIC DNA]</scope>
    <source>
        <strain evidence="1 2">TMT2-16</strain>
    </source>
</reference>
<dbReference type="Proteomes" id="UP000297851">
    <property type="component" value="Unassembled WGS sequence"/>
</dbReference>
<gene>
    <name evidence="1" type="ORF">E3T25_08815</name>
</gene>
<keyword evidence="2" id="KW-1185">Reference proteome</keyword>
<dbReference type="Gene3D" id="3.60.15.10">
    <property type="entry name" value="Ribonuclease Z/Hydroxyacylglutathione hydrolase-like"/>
    <property type="match status" value="1"/>
</dbReference>
<evidence type="ECO:0000313" key="1">
    <source>
        <dbReference type="EMBL" id="TFD02414.1"/>
    </source>
</evidence>
<dbReference type="RefSeq" id="WP_134373700.1">
    <property type="nucleotide sequence ID" value="NZ_SOGO01000025.1"/>
</dbReference>
<evidence type="ECO:0000313" key="2">
    <source>
        <dbReference type="Proteomes" id="UP000297851"/>
    </source>
</evidence>
<dbReference type="InterPro" id="IPR036866">
    <property type="entry name" value="RibonucZ/Hydroxyglut_hydro"/>
</dbReference>
<accession>A0ABY2JBS2</accession>
<sequence length="467" mass="51091">MTRYFARTEIKVAADDETGPTVVLDAIRADWRGFESGVFALTANLESTDGPAHNYWRGLFESGPSGPNPLDDAPIVRIEVSSPAKDRVSRSLLGAKLPWLEFETGDPNGVPAVLFDAGMKGLFDSEGVNVQIGHLRESRFSPALKRIFDMGSWPNADEVKIKKALGEVPAFSQMLAIDVGQGGANALIDTTGTPRLYFDVGAGMGRHSGSTPPNLSFCACRGQPIVLSHWDTDHWAGARLEPRFLAHVWIAPRQRIGPSHTKLASDILHAHGDILIYASKKAVEISLQWENPRWVKQHAGPDQRLSLVPCTGRNRNDSGLAMRVRDIERELEWLLTGDASYDAIPASPTPVDYAAVTASHHGAKQPRIGSVIPARTTRAEKYARLLYSFATPNSFGHPHPKAVHDSARQGWRHGPMVVPYAAAKFDALATGLGDTQRARASVAAGWRRRPLLPKHLLECVNDMEIVR</sequence>
<protein>
    <recommendedName>
        <fullName evidence="3">MBL fold metallo-hydrolase</fullName>
    </recommendedName>
</protein>
<dbReference type="EMBL" id="SOGO01000025">
    <property type="protein sequence ID" value="TFD02414.1"/>
    <property type="molecule type" value="Genomic_DNA"/>
</dbReference>
<dbReference type="SUPFAM" id="SSF56281">
    <property type="entry name" value="Metallo-hydrolase/oxidoreductase"/>
    <property type="match status" value="1"/>
</dbReference>
<comment type="caution">
    <text evidence="1">The sequence shown here is derived from an EMBL/GenBank/DDBJ whole genome shotgun (WGS) entry which is preliminary data.</text>
</comment>
<name>A0ABY2JBS2_9MICO</name>